<feature type="region of interest" description="Disordered" evidence="1">
    <location>
        <begin position="11"/>
        <end position="78"/>
    </location>
</feature>
<evidence type="ECO:0000313" key="3">
    <source>
        <dbReference type="Proteomes" id="UP000887560"/>
    </source>
</evidence>
<name>A0A915P6K1_9BILA</name>
<feature type="compositionally biased region" description="Basic residues" evidence="1">
    <location>
        <begin position="43"/>
        <end position="59"/>
    </location>
</feature>
<dbReference type="AlphaFoldDB" id="A0A915P6K1"/>
<feature type="transmembrane region" description="Helical" evidence="2">
    <location>
        <begin position="136"/>
        <end position="158"/>
    </location>
</feature>
<dbReference type="Proteomes" id="UP000887560">
    <property type="component" value="Unplaced"/>
</dbReference>
<accession>A0A915P6K1</accession>
<keyword evidence="2" id="KW-1133">Transmembrane helix</keyword>
<dbReference type="WBParaSite" id="scf7180000423039.g10081">
    <property type="protein sequence ID" value="scf7180000423039.g10081"/>
    <property type="gene ID" value="scf7180000423039.g10081"/>
</dbReference>
<evidence type="ECO:0000256" key="2">
    <source>
        <dbReference type="SAM" id="Phobius"/>
    </source>
</evidence>
<keyword evidence="2" id="KW-0812">Transmembrane</keyword>
<reference evidence="4" key="1">
    <citation type="submission" date="2022-11" db="UniProtKB">
        <authorList>
            <consortium name="WormBaseParasite"/>
        </authorList>
    </citation>
    <scope>IDENTIFICATION</scope>
</reference>
<keyword evidence="3" id="KW-1185">Reference proteome</keyword>
<feature type="compositionally biased region" description="Low complexity" evidence="1">
    <location>
        <begin position="60"/>
        <end position="70"/>
    </location>
</feature>
<feature type="compositionally biased region" description="Basic and acidic residues" evidence="1">
    <location>
        <begin position="33"/>
        <end position="42"/>
    </location>
</feature>
<proteinExistence type="predicted"/>
<evidence type="ECO:0000256" key="1">
    <source>
        <dbReference type="SAM" id="MobiDB-lite"/>
    </source>
</evidence>
<evidence type="ECO:0000313" key="4">
    <source>
        <dbReference type="WBParaSite" id="scf7180000423039.g10081"/>
    </source>
</evidence>
<keyword evidence="2" id="KW-0472">Membrane</keyword>
<organism evidence="3 4">
    <name type="scientific">Meloidogyne floridensis</name>
    <dbReference type="NCBI Taxonomy" id="298350"/>
    <lineage>
        <taxon>Eukaryota</taxon>
        <taxon>Metazoa</taxon>
        <taxon>Ecdysozoa</taxon>
        <taxon>Nematoda</taxon>
        <taxon>Chromadorea</taxon>
        <taxon>Rhabditida</taxon>
        <taxon>Tylenchina</taxon>
        <taxon>Tylenchomorpha</taxon>
        <taxon>Tylenchoidea</taxon>
        <taxon>Meloidogynidae</taxon>
        <taxon>Meloidogyninae</taxon>
        <taxon>Meloidogyne</taxon>
    </lineage>
</organism>
<protein>
    <submittedName>
        <fullName evidence="4">Uncharacterized protein</fullName>
    </submittedName>
</protein>
<sequence>MTIAGYSDNKISWSLLPDPQTSRPIPKGAKVLLRWDDDSNKTRKEKHHKHRHHHHHHNNNNKPQNTQQQHPPRRPSIIANYPSTSASYSYSPNQFANTFRSRTALDRSPVSFISSSELSTSNFEENIEEHIFPSGLLLFSFCGFLLIFLVGIFLFRIFKSSEREMLSSSHSRELQIVLVPKNRLIKNSPIFPVKEENLEEEQKELLNEQQQPVISGRKLFPKRIYEIQAEEGYYSCPPSMRASFEAD</sequence>